<reference evidence="1 2" key="1">
    <citation type="journal article" date="2015" name="Mol. Biochem. Parasitol.">
        <title>Identification of polymorphic genes for use in assemblage B genotyping assays through comparative genomics of multiple assemblage B Giardia duodenalis isolates.</title>
        <authorList>
            <person name="Wielinga C."/>
            <person name="Thompson R.C."/>
            <person name="Monis P."/>
            <person name="Ryan U."/>
        </authorList>
    </citation>
    <scope>NUCLEOTIDE SEQUENCE [LARGE SCALE GENOMIC DNA]</scope>
    <source>
        <strain evidence="1 2">BAH15c1</strain>
    </source>
</reference>
<gene>
    <name evidence="1" type="ORF">QR46_0568</name>
</gene>
<protein>
    <submittedName>
        <fullName evidence="1">Uncharacterized protein</fullName>
    </submittedName>
</protein>
<comment type="caution">
    <text evidence="1">The sequence shown here is derived from an EMBL/GenBank/DDBJ whole genome shotgun (WGS) entry which is preliminary data.</text>
</comment>
<dbReference type="VEuPathDB" id="GiardiaDB:QR46_0568"/>
<accession>A0A132NZ72</accession>
<evidence type="ECO:0000313" key="2">
    <source>
        <dbReference type="Proteomes" id="UP000070089"/>
    </source>
</evidence>
<sequence length="555" mass="62217">MSYDHQYSALLSQQTAVQKIIIDLQATLTRTDLDLDERSQTEAMLQNAIALLNSYIGSISSLHTEVQNQISSPVQNSIGPVNPSQYTFSECDPNLVGTGSGMQQIRRDSLAARKADGESRSPDILSKTYMCGQTTVSCAQLPTYAQSNNATPQLARSQSVKTAFLDRPSGELTNIIVGNPHLQHVPSREFESVSYSSSLPSFVATRVSPHYAPRELVPRHISNSLPEESLSAGSMQLIYSIPKTYKYVKSVPKYYSTTGQSMCRKAVAKATNDDTPKWKHVRKISCEVWHHPDMVQIAIHEMIANIYSQISNKEFSKLEISTLLRAYNSLAVLLRFLQLLPQGINNKIVDHMLSDGLHLITETTNRMRAGPGHKRDITNAVSYDFQAMLHLIIAYMFVLQYQYVTSTLTFSRQMDSLLITDTFLKRYLCLGDCLVVTFSRLIHSRRITRGVFSQSCILAVFRLATIYVTSMASIHSFLGEQNTPDANIKRVELEDLYTRLCNNWEAAYDCKSDSADGDLLDNVKPTIPETIGGVDWAVEVETDIFYDRDNDETSD</sequence>
<evidence type="ECO:0000313" key="1">
    <source>
        <dbReference type="EMBL" id="KWX15368.1"/>
    </source>
</evidence>
<dbReference type="AlphaFoldDB" id="A0A132NZ72"/>
<name>A0A132NZ72_GIAIN</name>
<dbReference type="OrthoDB" id="10250613at2759"/>
<proteinExistence type="predicted"/>
<dbReference type="Proteomes" id="UP000070089">
    <property type="component" value="Unassembled WGS sequence"/>
</dbReference>
<dbReference type="EMBL" id="JXTI01000009">
    <property type="protein sequence ID" value="KWX15368.1"/>
    <property type="molecule type" value="Genomic_DNA"/>
</dbReference>
<organism evidence="1 2">
    <name type="scientific">Giardia duodenalis assemblage B</name>
    <dbReference type="NCBI Taxonomy" id="1394984"/>
    <lineage>
        <taxon>Eukaryota</taxon>
        <taxon>Metamonada</taxon>
        <taxon>Diplomonadida</taxon>
        <taxon>Hexamitidae</taxon>
        <taxon>Giardiinae</taxon>
        <taxon>Giardia</taxon>
    </lineage>
</organism>